<dbReference type="Proteomes" id="UP000054279">
    <property type="component" value="Unassembled WGS sequence"/>
</dbReference>
<dbReference type="EMBL" id="KN837131">
    <property type="protein sequence ID" value="KIJ42268.1"/>
    <property type="molecule type" value="Genomic_DNA"/>
</dbReference>
<accession>A0A0C9UGR9</accession>
<organism evidence="2 3">
    <name type="scientific">Sphaerobolus stellatus (strain SS14)</name>
    <dbReference type="NCBI Taxonomy" id="990650"/>
    <lineage>
        <taxon>Eukaryota</taxon>
        <taxon>Fungi</taxon>
        <taxon>Dikarya</taxon>
        <taxon>Basidiomycota</taxon>
        <taxon>Agaricomycotina</taxon>
        <taxon>Agaricomycetes</taxon>
        <taxon>Phallomycetidae</taxon>
        <taxon>Geastrales</taxon>
        <taxon>Sphaerobolaceae</taxon>
        <taxon>Sphaerobolus</taxon>
    </lineage>
</organism>
<sequence>MSLPSVIRVAVVKLVVKVIGVIEKWAGRIVRPRNNRRAGVRLSLDPTSGTCDSKSDNVTSLDAADIARLEGGRAVLDVNATFDGTEDWTWRVALPNAGDACRGSGNSHPDGESGRKASMRPPTPISRSLAAVNANGTTSPSHKLITLHQICLRPTIELESRSFISPVFVRQIPSSDKSSMHTVWSQLTHLESGTASVDAGDTRLKYIPPVRQLLATLKLGVDP</sequence>
<dbReference type="HOGENOM" id="CLU_1240815_0_0_1"/>
<gene>
    <name evidence="2" type="ORF">M422DRAFT_254673</name>
</gene>
<dbReference type="AlphaFoldDB" id="A0A0C9UGR9"/>
<keyword evidence="3" id="KW-1185">Reference proteome</keyword>
<proteinExistence type="predicted"/>
<name>A0A0C9UGR9_SPHS4</name>
<feature type="region of interest" description="Disordered" evidence="1">
    <location>
        <begin position="99"/>
        <end position="124"/>
    </location>
</feature>
<evidence type="ECO:0000313" key="3">
    <source>
        <dbReference type="Proteomes" id="UP000054279"/>
    </source>
</evidence>
<evidence type="ECO:0000313" key="2">
    <source>
        <dbReference type="EMBL" id="KIJ42268.1"/>
    </source>
</evidence>
<reference evidence="2 3" key="1">
    <citation type="submission" date="2014-06" db="EMBL/GenBank/DDBJ databases">
        <title>Evolutionary Origins and Diversification of the Mycorrhizal Mutualists.</title>
        <authorList>
            <consortium name="DOE Joint Genome Institute"/>
            <consortium name="Mycorrhizal Genomics Consortium"/>
            <person name="Kohler A."/>
            <person name="Kuo A."/>
            <person name="Nagy L.G."/>
            <person name="Floudas D."/>
            <person name="Copeland A."/>
            <person name="Barry K.W."/>
            <person name="Cichocki N."/>
            <person name="Veneault-Fourrey C."/>
            <person name="LaButti K."/>
            <person name="Lindquist E.A."/>
            <person name="Lipzen A."/>
            <person name="Lundell T."/>
            <person name="Morin E."/>
            <person name="Murat C."/>
            <person name="Riley R."/>
            <person name="Ohm R."/>
            <person name="Sun H."/>
            <person name="Tunlid A."/>
            <person name="Henrissat B."/>
            <person name="Grigoriev I.V."/>
            <person name="Hibbett D.S."/>
            <person name="Martin F."/>
        </authorList>
    </citation>
    <scope>NUCLEOTIDE SEQUENCE [LARGE SCALE GENOMIC DNA]</scope>
    <source>
        <strain evidence="2 3">SS14</strain>
    </source>
</reference>
<evidence type="ECO:0000256" key="1">
    <source>
        <dbReference type="SAM" id="MobiDB-lite"/>
    </source>
</evidence>
<protein>
    <submittedName>
        <fullName evidence="2">Uncharacterized protein</fullName>
    </submittedName>
</protein>